<dbReference type="SUPFAM" id="SSF51110">
    <property type="entry name" value="alpha-D-mannose-specific plant lectins"/>
    <property type="match status" value="1"/>
</dbReference>
<dbReference type="Proteomes" id="UP001180020">
    <property type="component" value="Unassembled WGS sequence"/>
</dbReference>
<keyword evidence="2" id="KW-0418">Kinase</keyword>
<gene>
    <name evidence="2" type="primary">SD25</name>
    <name evidence="2" type="ORF">QJS10_CPA01g01799</name>
</gene>
<evidence type="ECO:0000259" key="1">
    <source>
        <dbReference type="PROSITE" id="PS50927"/>
    </source>
</evidence>
<comment type="caution">
    <text evidence="2">The sequence shown here is derived from an EMBL/GenBank/DDBJ whole genome shotgun (WGS) entry which is preliminary data.</text>
</comment>
<dbReference type="SMART" id="SM00108">
    <property type="entry name" value="B_lectin"/>
    <property type="match status" value="1"/>
</dbReference>
<dbReference type="InterPro" id="IPR036426">
    <property type="entry name" value="Bulb-type_lectin_dom_sf"/>
</dbReference>
<dbReference type="Gene3D" id="2.90.10.10">
    <property type="entry name" value="Bulb-type lectin domain"/>
    <property type="match status" value="1"/>
</dbReference>
<protein>
    <submittedName>
        <fullName evidence="2">G-type lectin S-receptor-like serine/threonine-protein kinase SD2-5</fullName>
    </submittedName>
</protein>
<evidence type="ECO:0000313" key="3">
    <source>
        <dbReference type="Proteomes" id="UP001180020"/>
    </source>
</evidence>
<dbReference type="PANTHER" id="PTHR32444">
    <property type="entry name" value="BULB-TYPE LECTIN DOMAIN-CONTAINING PROTEIN"/>
    <property type="match status" value="1"/>
</dbReference>
<dbReference type="InterPro" id="IPR001480">
    <property type="entry name" value="Bulb-type_lectin_dom"/>
</dbReference>
<dbReference type="PROSITE" id="PS50927">
    <property type="entry name" value="BULB_LECTIN"/>
    <property type="match status" value="1"/>
</dbReference>
<name>A0AAV9FLG2_ACOCL</name>
<accession>A0AAV9FLG2</accession>
<proteinExistence type="predicted"/>
<feature type="domain" description="Bulb-type lectin" evidence="1">
    <location>
        <begin position="1"/>
        <end position="114"/>
    </location>
</feature>
<reference evidence="2" key="2">
    <citation type="submission" date="2023-06" db="EMBL/GenBank/DDBJ databases">
        <authorList>
            <person name="Ma L."/>
            <person name="Liu K.-W."/>
            <person name="Li Z."/>
            <person name="Hsiao Y.-Y."/>
            <person name="Qi Y."/>
            <person name="Fu T."/>
            <person name="Tang G."/>
            <person name="Zhang D."/>
            <person name="Sun W.-H."/>
            <person name="Liu D.-K."/>
            <person name="Li Y."/>
            <person name="Chen G.-Z."/>
            <person name="Liu X.-D."/>
            <person name="Liao X.-Y."/>
            <person name="Jiang Y.-T."/>
            <person name="Yu X."/>
            <person name="Hao Y."/>
            <person name="Huang J."/>
            <person name="Zhao X.-W."/>
            <person name="Ke S."/>
            <person name="Chen Y.-Y."/>
            <person name="Wu W.-L."/>
            <person name="Hsu J.-L."/>
            <person name="Lin Y.-F."/>
            <person name="Huang M.-D."/>
            <person name="Li C.-Y."/>
            <person name="Huang L."/>
            <person name="Wang Z.-W."/>
            <person name="Zhao X."/>
            <person name="Zhong W.-Y."/>
            <person name="Peng D.-H."/>
            <person name="Ahmad S."/>
            <person name="Lan S."/>
            <person name="Zhang J.-S."/>
            <person name="Tsai W.-C."/>
            <person name="Van De Peer Y."/>
            <person name="Liu Z.-J."/>
        </authorList>
    </citation>
    <scope>NUCLEOTIDE SEQUENCE</scope>
    <source>
        <strain evidence="2">CP</strain>
        <tissue evidence="2">Leaves</tissue>
    </source>
</reference>
<organism evidence="2 3">
    <name type="scientific">Acorus calamus</name>
    <name type="common">Sweet flag</name>
    <dbReference type="NCBI Taxonomy" id="4465"/>
    <lineage>
        <taxon>Eukaryota</taxon>
        <taxon>Viridiplantae</taxon>
        <taxon>Streptophyta</taxon>
        <taxon>Embryophyta</taxon>
        <taxon>Tracheophyta</taxon>
        <taxon>Spermatophyta</taxon>
        <taxon>Magnoliopsida</taxon>
        <taxon>Liliopsida</taxon>
        <taxon>Acoraceae</taxon>
        <taxon>Acorus</taxon>
    </lineage>
</organism>
<dbReference type="Pfam" id="PF01453">
    <property type="entry name" value="B_lectin"/>
    <property type="match status" value="1"/>
</dbReference>
<dbReference type="GO" id="GO:0051707">
    <property type="term" value="P:response to other organism"/>
    <property type="evidence" value="ECO:0007669"/>
    <property type="project" value="UniProtKB-ARBA"/>
</dbReference>
<evidence type="ECO:0000313" key="2">
    <source>
        <dbReference type="EMBL" id="KAK1326521.1"/>
    </source>
</evidence>
<reference evidence="2" key="1">
    <citation type="journal article" date="2023" name="Nat. Commun.">
        <title>Diploid and tetraploid genomes of Acorus and the evolution of monocots.</title>
        <authorList>
            <person name="Ma L."/>
            <person name="Liu K.W."/>
            <person name="Li Z."/>
            <person name="Hsiao Y.Y."/>
            <person name="Qi Y."/>
            <person name="Fu T."/>
            <person name="Tang G.D."/>
            <person name="Zhang D."/>
            <person name="Sun W.H."/>
            <person name="Liu D.K."/>
            <person name="Li Y."/>
            <person name="Chen G.Z."/>
            <person name="Liu X.D."/>
            <person name="Liao X.Y."/>
            <person name="Jiang Y.T."/>
            <person name="Yu X."/>
            <person name="Hao Y."/>
            <person name="Huang J."/>
            <person name="Zhao X.W."/>
            <person name="Ke S."/>
            <person name="Chen Y.Y."/>
            <person name="Wu W.L."/>
            <person name="Hsu J.L."/>
            <person name="Lin Y.F."/>
            <person name="Huang M.D."/>
            <person name="Li C.Y."/>
            <person name="Huang L."/>
            <person name="Wang Z.W."/>
            <person name="Zhao X."/>
            <person name="Zhong W.Y."/>
            <person name="Peng D.H."/>
            <person name="Ahmad S."/>
            <person name="Lan S."/>
            <person name="Zhang J.S."/>
            <person name="Tsai W.C."/>
            <person name="Van de Peer Y."/>
            <person name="Liu Z.J."/>
        </authorList>
    </citation>
    <scope>NUCLEOTIDE SEQUENCE</scope>
    <source>
        <strain evidence="2">CP</strain>
    </source>
</reference>
<keyword evidence="2" id="KW-0808">Transferase</keyword>
<dbReference type="PANTHER" id="PTHR32444:SF108">
    <property type="entry name" value="OS02G0527900 PROTEIN"/>
    <property type="match status" value="1"/>
</dbReference>
<keyword evidence="3" id="KW-1185">Reference proteome</keyword>
<dbReference type="EMBL" id="JAUJYO010000001">
    <property type="protein sequence ID" value="KAK1326521.1"/>
    <property type="molecule type" value="Genomic_DNA"/>
</dbReference>
<sequence length="144" mass="16513">MTECMGTLVACVGLVQPLHLWRWLTTYSRYQKLTSPADHRYVVWMANRNNPLRENATLTFSDDGMLTLRNSDGTLVWHTNATTDKLVARLMILNNEGNLCLSDEKHEFVSWQSFNHPTDTILLWQMLIESDNRTIVASASQQDA</sequence>
<dbReference type="GO" id="GO:0016301">
    <property type="term" value="F:kinase activity"/>
    <property type="evidence" value="ECO:0007669"/>
    <property type="project" value="UniProtKB-KW"/>
</dbReference>
<dbReference type="AlphaFoldDB" id="A0AAV9FLG2"/>